<evidence type="ECO:0000256" key="1">
    <source>
        <dbReference type="ARBA" id="ARBA00004651"/>
    </source>
</evidence>
<dbReference type="InterPro" id="IPR027417">
    <property type="entry name" value="P-loop_NTPase"/>
</dbReference>
<keyword evidence="6" id="KW-0472">Membrane</keyword>
<dbReference type="Gene3D" id="1.20.1560.10">
    <property type="entry name" value="ABC transporter type 1, transmembrane domain"/>
    <property type="match status" value="1"/>
</dbReference>
<dbReference type="GO" id="GO:0005524">
    <property type="term" value="F:ATP binding"/>
    <property type="evidence" value="ECO:0007669"/>
    <property type="project" value="UniProtKB-KW"/>
</dbReference>
<dbReference type="Proteomes" id="UP001652431">
    <property type="component" value="Unassembled WGS sequence"/>
</dbReference>
<dbReference type="PROSITE" id="PS50893">
    <property type="entry name" value="ABC_TRANSPORTER_2"/>
    <property type="match status" value="1"/>
</dbReference>
<evidence type="ECO:0000256" key="3">
    <source>
        <dbReference type="ARBA" id="ARBA00022741"/>
    </source>
</evidence>
<protein>
    <submittedName>
        <fullName evidence="8">ABC transporter ATP-binding protein/permease</fullName>
    </submittedName>
</protein>
<name>A0ABT2RLE9_9FIRM</name>
<evidence type="ECO:0000256" key="4">
    <source>
        <dbReference type="ARBA" id="ARBA00022840"/>
    </source>
</evidence>
<evidence type="ECO:0000256" key="5">
    <source>
        <dbReference type="ARBA" id="ARBA00022989"/>
    </source>
</evidence>
<comment type="caution">
    <text evidence="8">The sequence shown here is derived from an EMBL/GenBank/DDBJ whole genome shotgun (WGS) entry which is preliminary data.</text>
</comment>
<dbReference type="PANTHER" id="PTHR43394">
    <property type="entry name" value="ATP-DEPENDENT PERMEASE MDL1, MITOCHONDRIAL"/>
    <property type="match status" value="1"/>
</dbReference>
<feature type="domain" description="ABC transporter" evidence="7">
    <location>
        <begin position="44"/>
        <end position="279"/>
    </location>
</feature>
<dbReference type="InterPro" id="IPR003593">
    <property type="entry name" value="AAA+_ATPase"/>
</dbReference>
<evidence type="ECO:0000256" key="2">
    <source>
        <dbReference type="ARBA" id="ARBA00022692"/>
    </source>
</evidence>
<evidence type="ECO:0000313" key="8">
    <source>
        <dbReference type="EMBL" id="MCU6685999.1"/>
    </source>
</evidence>
<dbReference type="RefSeq" id="WP_262574965.1">
    <property type="nucleotide sequence ID" value="NZ_JAOQJU010000003.1"/>
</dbReference>
<sequence>MVILTLPRALECCNRIGEIMDFSPTIADKKDRRVEEKKNQKEVLRFKNVSFRFADADEYTLKNLNFVCERGKTTAIIGGTGSGKSTVASLMMRFNEVTDGAVHLNGVDIRKMPQEQLREHLSFVQQRAWLFSGTIAENLRYGNPDADDKELWHALEIAQAKDFVEALPDKLDAFVAQGGTNFSGGQKQRLSIARALVKKPELYIFDDSFSALDFKTDAALRKALQPETKNAAVVIIAQRISTILHADHIIVLHEGEPVGMGKHEELLKNCPIYKEIYDSQTKEADEHE</sequence>
<gene>
    <name evidence="8" type="ORF">OCV99_05405</name>
</gene>
<dbReference type="InterPro" id="IPR017871">
    <property type="entry name" value="ABC_transporter-like_CS"/>
</dbReference>
<keyword evidence="5" id="KW-1133">Transmembrane helix</keyword>
<evidence type="ECO:0000259" key="7">
    <source>
        <dbReference type="PROSITE" id="PS50893"/>
    </source>
</evidence>
<keyword evidence="2" id="KW-0812">Transmembrane</keyword>
<dbReference type="InterPro" id="IPR039421">
    <property type="entry name" value="Type_1_exporter"/>
</dbReference>
<accession>A0ABT2RLE9</accession>
<dbReference type="PANTHER" id="PTHR43394:SF1">
    <property type="entry name" value="ATP-BINDING CASSETTE SUB-FAMILY B MEMBER 10, MITOCHONDRIAL"/>
    <property type="match status" value="1"/>
</dbReference>
<dbReference type="SMART" id="SM00382">
    <property type="entry name" value="AAA"/>
    <property type="match status" value="1"/>
</dbReference>
<evidence type="ECO:0000313" key="9">
    <source>
        <dbReference type="Proteomes" id="UP001652431"/>
    </source>
</evidence>
<evidence type="ECO:0000256" key="6">
    <source>
        <dbReference type="ARBA" id="ARBA00023136"/>
    </source>
</evidence>
<dbReference type="Gene3D" id="3.40.50.300">
    <property type="entry name" value="P-loop containing nucleotide triphosphate hydrolases"/>
    <property type="match status" value="1"/>
</dbReference>
<keyword evidence="9" id="KW-1185">Reference proteome</keyword>
<keyword evidence="3" id="KW-0547">Nucleotide-binding</keyword>
<dbReference type="SUPFAM" id="SSF52540">
    <property type="entry name" value="P-loop containing nucleoside triphosphate hydrolases"/>
    <property type="match status" value="1"/>
</dbReference>
<dbReference type="EMBL" id="JAOQJU010000003">
    <property type="protein sequence ID" value="MCU6685999.1"/>
    <property type="molecule type" value="Genomic_DNA"/>
</dbReference>
<dbReference type="Pfam" id="PF00005">
    <property type="entry name" value="ABC_tran"/>
    <property type="match status" value="1"/>
</dbReference>
<reference evidence="8 9" key="1">
    <citation type="journal article" date="2021" name="ISME Commun">
        <title>Automated analysis of genomic sequences facilitates high-throughput and comprehensive description of bacteria.</title>
        <authorList>
            <person name="Hitch T.C.A."/>
        </authorList>
    </citation>
    <scope>NUCLEOTIDE SEQUENCE [LARGE SCALE GENOMIC DNA]</scope>
    <source>
        <strain evidence="8 9">Sanger_03</strain>
    </source>
</reference>
<dbReference type="InterPro" id="IPR003439">
    <property type="entry name" value="ABC_transporter-like_ATP-bd"/>
</dbReference>
<organism evidence="8 9">
    <name type="scientific">Dorea acetigenes</name>
    <dbReference type="NCBI Taxonomy" id="2981787"/>
    <lineage>
        <taxon>Bacteria</taxon>
        <taxon>Bacillati</taxon>
        <taxon>Bacillota</taxon>
        <taxon>Clostridia</taxon>
        <taxon>Lachnospirales</taxon>
        <taxon>Lachnospiraceae</taxon>
        <taxon>Dorea</taxon>
    </lineage>
</organism>
<comment type="subcellular location">
    <subcellularLocation>
        <location evidence="1">Cell membrane</location>
        <topology evidence="1">Multi-pass membrane protein</topology>
    </subcellularLocation>
</comment>
<dbReference type="InterPro" id="IPR036640">
    <property type="entry name" value="ABC1_TM_sf"/>
</dbReference>
<proteinExistence type="predicted"/>
<dbReference type="PROSITE" id="PS00211">
    <property type="entry name" value="ABC_TRANSPORTER_1"/>
    <property type="match status" value="1"/>
</dbReference>
<keyword evidence="4 8" id="KW-0067">ATP-binding</keyword>